<reference evidence="2 3" key="1">
    <citation type="journal article" date="2009" name="BMC Genomics">
        <title>Genomic sequence, organization and characteristics of a new nucleopolyhedrovirus isolated from Clanis bilineata larva.</title>
        <authorList>
            <person name="Zhu S.Y."/>
            <person name="Yi J.P."/>
            <person name="Shen W.D."/>
            <person name="Wang L.Q."/>
            <person name="He H.G."/>
            <person name="Wang Y."/>
            <person name="Li B."/>
            <person name="Wang W.B."/>
        </authorList>
    </citation>
    <scope>NUCLEOTIDE SEQUENCE [LARGE SCALE GENOMIC DNA]</scope>
    <source>
        <strain evidence="2">DZ1</strain>
    </source>
</reference>
<dbReference type="Proteomes" id="UP000214353">
    <property type="component" value="Segment"/>
</dbReference>
<accession>Q0N429</accession>
<proteinExistence type="predicted"/>
<sequence length="114" mass="12998">MNLEIPYERLSDKTKVEYIPLKLALNDVDTDTATVAIQGNDRAVVGGHQELRELTNGAYIAANTTNLLLIGLLSLVCVIILLYAIFYFVILRERRQTSLNYRQSPLNFVDNYYE</sequence>
<dbReference type="Pfam" id="PF06024">
    <property type="entry name" value="Orf78"/>
    <property type="match status" value="1"/>
</dbReference>
<dbReference type="InterPro" id="IPR009261">
    <property type="entry name" value="AcMNPV_AC78"/>
</dbReference>
<feature type="transmembrane region" description="Helical" evidence="1">
    <location>
        <begin position="67"/>
        <end position="90"/>
    </location>
</feature>
<organism evidence="2 3">
    <name type="scientific">Clanis bilineata nucleopolyhedrovirus</name>
    <dbReference type="NCBI Taxonomy" id="1307957"/>
    <lineage>
        <taxon>Viruses</taxon>
        <taxon>Viruses incertae sedis</taxon>
        <taxon>Naldaviricetes</taxon>
        <taxon>Lefavirales</taxon>
        <taxon>Baculoviridae</taxon>
        <taxon>Alphabaculovirus</taxon>
        <taxon>Alphabaculovirus clabilineatae</taxon>
    </lineage>
</organism>
<protein>
    <submittedName>
        <fullName evidence="2">Ac78-like protein</fullName>
    </submittedName>
</protein>
<dbReference type="OrthoDB" id="23668at10239"/>
<dbReference type="RefSeq" id="YP_717610.1">
    <property type="nucleotide sequence ID" value="NC_008293.1"/>
</dbReference>
<dbReference type="GeneID" id="5141914"/>
<evidence type="ECO:0000313" key="2">
    <source>
        <dbReference type="EMBL" id="ABF47414.1"/>
    </source>
</evidence>
<dbReference type="KEGG" id="vg:5141914"/>
<name>Q0N429_9ABAC</name>
<evidence type="ECO:0000256" key="1">
    <source>
        <dbReference type="SAM" id="Phobius"/>
    </source>
</evidence>
<keyword evidence="3" id="KW-1185">Reference proteome</keyword>
<dbReference type="EMBL" id="DQ504428">
    <property type="protein sequence ID" value="ABF47414.1"/>
    <property type="molecule type" value="Genomic_DNA"/>
</dbReference>
<evidence type="ECO:0000313" key="3">
    <source>
        <dbReference type="Proteomes" id="UP000214353"/>
    </source>
</evidence>
<keyword evidence="1" id="KW-0472">Membrane</keyword>
<keyword evidence="1" id="KW-1133">Transmembrane helix</keyword>
<keyword evidence="1" id="KW-0812">Transmembrane</keyword>